<reference evidence="3" key="1">
    <citation type="submission" date="2016-10" db="EMBL/GenBank/DDBJ databases">
        <authorList>
            <person name="Varghese N."/>
            <person name="Submissions S."/>
        </authorList>
    </citation>
    <scope>NUCLEOTIDE SEQUENCE [LARGE SCALE GENOMIC DNA]</scope>
    <source>
        <strain evidence="3">DSM 45004</strain>
    </source>
</reference>
<evidence type="ECO:0000259" key="1">
    <source>
        <dbReference type="Pfam" id="PF01996"/>
    </source>
</evidence>
<sequence length="245" mass="25911">MSTPPTRQVTVTALESFPTITAGDDLTHAITTTLNIQNLTLADDDILVVASKVVSLSEHRAVDLDTVTPTARAHELSQATGKPPEIIQVILDESVDYHLATPTGPIIARHRLGYELTSAGVDRDRTTRQAWLLPTNPDASARALRDTLTAATGVRLAVIVADSDGRPDRHGSTVIALGAAGIHPLRTTEHAGKTHHETLTDLAAGAAGITLGQRGRGAPVTVLRGLHYHHSDAGIGSVLHHGQQR</sequence>
<dbReference type="PANTHER" id="PTHR47917">
    <property type="match status" value="1"/>
</dbReference>
<dbReference type="AlphaFoldDB" id="A0A1I1YT84"/>
<dbReference type="PANTHER" id="PTHR47917:SF1">
    <property type="entry name" value="COENZYME F420:L-GLUTAMATE LIGASE"/>
    <property type="match status" value="1"/>
</dbReference>
<feature type="domain" description="Coenzyme F420:L-glutamate ligase-like" evidence="1">
    <location>
        <begin position="17"/>
        <end position="225"/>
    </location>
</feature>
<dbReference type="Proteomes" id="UP000198716">
    <property type="component" value="Unassembled WGS sequence"/>
</dbReference>
<proteinExistence type="predicted"/>
<dbReference type="EMBL" id="FOMZ01000009">
    <property type="protein sequence ID" value="SFE22689.1"/>
    <property type="molecule type" value="Genomic_DNA"/>
</dbReference>
<evidence type="ECO:0000313" key="2">
    <source>
        <dbReference type="EMBL" id="SFE22689.1"/>
    </source>
</evidence>
<evidence type="ECO:0000313" key="3">
    <source>
        <dbReference type="Proteomes" id="UP000198716"/>
    </source>
</evidence>
<dbReference type="InterPro" id="IPR002847">
    <property type="entry name" value="F420-0_gamma-glut_ligase-dom"/>
</dbReference>
<keyword evidence="3" id="KW-1185">Reference proteome</keyword>
<organism evidence="2 3">
    <name type="scientific">Actinopolyspora alba</name>
    <dbReference type="NCBI Taxonomy" id="673379"/>
    <lineage>
        <taxon>Bacteria</taxon>
        <taxon>Bacillati</taxon>
        <taxon>Actinomycetota</taxon>
        <taxon>Actinomycetes</taxon>
        <taxon>Actinopolysporales</taxon>
        <taxon>Actinopolysporaceae</taxon>
        <taxon>Actinopolyspora</taxon>
        <taxon>Actinopolyspora alba group</taxon>
    </lineage>
</organism>
<dbReference type="RefSeq" id="WP_092927987.1">
    <property type="nucleotide sequence ID" value="NZ_FOMZ01000009.1"/>
</dbReference>
<dbReference type="GO" id="GO:0052618">
    <property type="term" value="F:coenzyme F420-0:L-glutamate ligase activity"/>
    <property type="evidence" value="ECO:0007669"/>
    <property type="project" value="TreeGrafter"/>
</dbReference>
<keyword evidence="2" id="KW-0436">Ligase</keyword>
<dbReference type="Pfam" id="PF01996">
    <property type="entry name" value="F420_ligase"/>
    <property type="match status" value="1"/>
</dbReference>
<dbReference type="Gene3D" id="3.90.1660.10">
    <property type="entry name" value="CofE-like domain"/>
    <property type="match status" value="1"/>
</dbReference>
<dbReference type="SUPFAM" id="SSF144010">
    <property type="entry name" value="CofE-like"/>
    <property type="match status" value="1"/>
</dbReference>
<dbReference type="Gene3D" id="3.30.1330.100">
    <property type="entry name" value="CofE-like"/>
    <property type="match status" value="1"/>
</dbReference>
<protein>
    <submittedName>
        <fullName evidence="2">Coenzyme F420-0:L-glutamate ligase / coenzyme F420-1:gamma-L-glutamate ligase</fullName>
    </submittedName>
</protein>
<gene>
    <name evidence="2" type="ORF">SAMN04487819_109229</name>
</gene>
<accession>A0A1I1YT84</accession>
<name>A0A1I1YT84_9ACTN</name>